<dbReference type="AlphaFoldDB" id="A0A7U2F1C8"/>
<protein>
    <recommendedName>
        <fullName evidence="2">NADAR domain-containing protein</fullName>
    </recommendedName>
</protein>
<dbReference type="Proteomes" id="UP000663193">
    <property type="component" value="Chromosome 6"/>
</dbReference>
<dbReference type="SUPFAM" id="SSF143990">
    <property type="entry name" value="YbiA-like"/>
    <property type="match status" value="1"/>
</dbReference>
<organism evidence="3 4">
    <name type="scientific">Phaeosphaeria nodorum (strain SN15 / ATCC MYA-4574 / FGSC 10173)</name>
    <name type="common">Glume blotch fungus</name>
    <name type="synonym">Parastagonospora nodorum</name>
    <dbReference type="NCBI Taxonomy" id="321614"/>
    <lineage>
        <taxon>Eukaryota</taxon>
        <taxon>Fungi</taxon>
        <taxon>Dikarya</taxon>
        <taxon>Ascomycota</taxon>
        <taxon>Pezizomycotina</taxon>
        <taxon>Dothideomycetes</taxon>
        <taxon>Pleosporomycetidae</taxon>
        <taxon>Pleosporales</taxon>
        <taxon>Pleosporineae</taxon>
        <taxon>Phaeosphaeriaceae</taxon>
        <taxon>Parastagonospora</taxon>
    </lineage>
</organism>
<gene>
    <name evidence="3" type="ORF">JI435_017500</name>
</gene>
<dbReference type="Pfam" id="PF08719">
    <property type="entry name" value="NADAR"/>
    <property type="match status" value="1"/>
</dbReference>
<dbReference type="NCBIfam" id="TIGR02464">
    <property type="entry name" value="ribofla_fusion"/>
    <property type="match status" value="1"/>
</dbReference>
<evidence type="ECO:0000259" key="2">
    <source>
        <dbReference type="Pfam" id="PF08719"/>
    </source>
</evidence>
<feature type="compositionally biased region" description="Basic residues" evidence="1">
    <location>
        <begin position="1"/>
        <end position="20"/>
    </location>
</feature>
<sequence length="204" mass="22783">MPKSKRKAVVKSKTPAKHTRAQPVSTKSKFGPQPVFFCDPDTSTEGGFLSPWYRSPFEVKSVKYLNSGQYILAEKARIFDDKNTLQKILDATAAEDLIALGDSISNVDDKVWRRRAAYIAKKANMFKFSSNTPDLRKQLEALGRRETVFADPSDAFLGIGFGVDDAEDVCRSKWGANVFGKAVEVARKELRIGPRDYADFDSSF</sequence>
<dbReference type="InterPro" id="IPR037238">
    <property type="entry name" value="YbiA-like_sf"/>
</dbReference>
<dbReference type="OrthoDB" id="206452at2759"/>
<dbReference type="InterPro" id="IPR012816">
    <property type="entry name" value="NADAR"/>
</dbReference>
<dbReference type="VEuPathDB" id="FungiDB:JI435_017500"/>
<keyword evidence="4" id="KW-1185">Reference proteome</keyword>
<dbReference type="Gene3D" id="1.10.357.40">
    <property type="entry name" value="YbiA-like"/>
    <property type="match status" value="1"/>
</dbReference>
<accession>A0A7U2F1C8</accession>
<proteinExistence type="predicted"/>
<reference evidence="4" key="1">
    <citation type="journal article" date="2021" name="BMC Genomics">
        <title>Chromosome-level genome assembly and manually-curated proteome of model necrotroph Parastagonospora nodorum Sn15 reveals a genome-wide trove of candidate effector homologs, and redundancy of virulence-related functions within an accessory chromosome.</title>
        <authorList>
            <person name="Bertazzoni S."/>
            <person name="Jones D.A.B."/>
            <person name="Phan H.T."/>
            <person name="Tan K.-C."/>
            <person name="Hane J.K."/>
        </authorList>
    </citation>
    <scope>NUCLEOTIDE SEQUENCE [LARGE SCALE GENOMIC DNA]</scope>
    <source>
        <strain evidence="4">SN15 / ATCC MYA-4574 / FGSC 10173)</strain>
    </source>
</reference>
<evidence type="ECO:0000313" key="3">
    <source>
        <dbReference type="EMBL" id="QRC96865.1"/>
    </source>
</evidence>
<dbReference type="CDD" id="cd15457">
    <property type="entry name" value="NADAR"/>
    <property type="match status" value="1"/>
</dbReference>
<feature type="region of interest" description="Disordered" evidence="1">
    <location>
        <begin position="1"/>
        <end position="28"/>
    </location>
</feature>
<dbReference type="EMBL" id="CP069028">
    <property type="protein sequence ID" value="QRC96865.1"/>
    <property type="molecule type" value="Genomic_DNA"/>
</dbReference>
<evidence type="ECO:0000256" key="1">
    <source>
        <dbReference type="SAM" id="MobiDB-lite"/>
    </source>
</evidence>
<name>A0A7U2F1C8_PHANO</name>
<feature type="domain" description="NADAR" evidence="2">
    <location>
        <begin position="37"/>
        <end position="191"/>
    </location>
</feature>
<evidence type="ECO:0000313" key="4">
    <source>
        <dbReference type="Proteomes" id="UP000663193"/>
    </source>
</evidence>